<feature type="domain" description="Plastocyanin-like" evidence="3">
    <location>
        <begin position="413"/>
        <end position="522"/>
    </location>
</feature>
<dbReference type="PROSITE" id="PS00080">
    <property type="entry name" value="MULTICOPPER_OXIDASE2"/>
    <property type="match status" value="1"/>
</dbReference>
<dbReference type="Gene3D" id="2.60.40.420">
    <property type="entry name" value="Cupredoxins - blue copper proteins"/>
    <property type="match status" value="3"/>
</dbReference>
<dbReference type="InterPro" id="IPR011706">
    <property type="entry name" value="Cu-oxidase_C"/>
</dbReference>
<reference evidence="5" key="1">
    <citation type="submission" date="2013-05" db="EMBL/GenBank/DDBJ databases">
        <title>Genome assembly of Cystobacter fuscus DSM 2262.</title>
        <authorList>
            <person name="Sharma G."/>
            <person name="Khatri I."/>
            <person name="Kaur C."/>
            <person name="Mayilraj S."/>
            <person name="Subramanian S."/>
        </authorList>
    </citation>
    <scope>NUCLEOTIDE SEQUENCE [LARGE SCALE GENOMIC DNA]</scope>
    <source>
        <strain evidence="5">DSM 2262</strain>
    </source>
</reference>
<evidence type="ECO:0000256" key="1">
    <source>
        <dbReference type="ARBA" id="ARBA00022723"/>
    </source>
</evidence>
<comment type="caution">
    <text evidence="5">The sequence shown here is derived from an EMBL/GenBank/DDBJ whole genome shotgun (WGS) entry which is preliminary data.</text>
</comment>
<dbReference type="eggNOG" id="COG2132">
    <property type="taxonomic scope" value="Bacteria"/>
</dbReference>
<dbReference type="InterPro" id="IPR002355">
    <property type="entry name" value="Cu_oxidase_Cu_BS"/>
</dbReference>
<dbReference type="Pfam" id="PF07731">
    <property type="entry name" value="Cu-oxidase_2"/>
    <property type="match status" value="1"/>
</dbReference>
<dbReference type="InterPro" id="IPR008972">
    <property type="entry name" value="Cupredoxin"/>
</dbReference>
<evidence type="ECO:0000259" key="3">
    <source>
        <dbReference type="Pfam" id="PF07731"/>
    </source>
</evidence>
<dbReference type="SUPFAM" id="SSF49503">
    <property type="entry name" value="Cupredoxins"/>
    <property type="match status" value="3"/>
</dbReference>
<proteinExistence type="predicted"/>
<evidence type="ECO:0000313" key="5">
    <source>
        <dbReference type="EMBL" id="EPX62756.1"/>
    </source>
</evidence>
<dbReference type="PANTHER" id="PTHR11709">
    <property type="entry name" value="MULTI-COPPER OXIDASE"/>
    <property type="match status" value="1"/>
</dbReference>
<dbReference type="Proteomes" id="UP000011682">
    <property type="component" value="Unassembled WGS sequence"/>
</dbReference>
<sequence length="538" mass="59823">MKLGLLTLRRGGLSLLGVGLMAGAAAVTLPKPWPWPGPGPGPGPGSWPQGQNVSQDLVVKYGTNRICRTMEQGQCTQWDNVKLRSYNGGLVGPTIEVRPGSTLRLLLDNQLPLEPPLEVEQLLHPTPNIPHGFNTTNIHTHGLHVSPVGNSDNVLLAIGPQKRFEYEIKIPEDHPAGTYWYHAHKHGSVALQVSSGMAGALIVRGDIDELPAIKNAQERLFVFEQIPYALMDDPTAPGTQTNMVESYDQFMPGRWEESGLRTLINGEFMPTLKMRPGETQRWRFIHTGTMEALRLRLVRESDPQAVMMQYQIAHDGITTGRLDAVQETEMFPGYRVDVMVRAGAVQETYLLVDEASAVRDSLHGQEESRKVLARVVVEGRSGGMMPLPSPVDLARLVPLSPLKDQDVTGTQEAHFSVDFSATPPKFMINGRSYDPNEPPRRLQLEAVEEWHLSASPQLGHPFHIHVNPFQVMLGNGKDVWKDTIFIKPGESFRLRTRYTRYIGKFVLHCHILDHEDLGMMEVEEVVPPGATSSSEHPH</sequence>
<dbReference type="EMBL" id="ANAH02000007">
    <property type="protein sequence ID" value="EPX62756.1"/>
    <property type="molecule type" value="Genomic_DNA"/>
</dbReference>
<dbReference type="InterPro" id="IPR045087">
    <property type="entry name" value="Cu-oxidase_fam"/>
</dbReference>
<dbReference type="CDD" id="cd13900">
    <property type="entry name" value="CuRO_3_Tth-MCO_like"/>
    <property type="match status" value="1"/>
</dbReference>
<dbReference type="CDD" id="cd13853">
    <property type="entry name" value="CuRO_1_Tth-MCO_like"/>
    <property type="match status" value="1"/>
</dbReference>
<gene>
    <name evidence="5" type="ORF">D187_008944</name>
</gene>
<evidence type="ECO:0000259" key="4">
    <source>
        <dbReference type="Pfam" id="PF07732"/>
    </source>
</evidence>
<keyword evidence="1" id="KW-0479">Metal-binding</keyword>
<dbReference type="Pfam" id="PF07732">
    <property type="entry name" value="Cu-oxidase_3"/>
    <property type="match status" value="1"/>
</dbReference>
<dbReference type="AlphaFoldDB" id="S9PI59"/>
<organism evidence="5 6">
    <name type="scientific">Cystobacter fuscus (strain ATCC 25194 / DSM 2262 / NBRC 100088 / M29)</name>
    <dbReference type="NCBI Taxonomy" id="1242864"/>
    <lineage>
        <taxon>Bacteria</taxon>
        <taxon>Pseudomonadati</taxon>
        <taxon>Myxococcota</taxon>
        <taxon>Myxococcia</taxon>
        <taxon>Myxococcales</taxon>
        <taxon>Cystobacterineae</taxon>
        <taxon>Archangiaceae</taxon>
        <taxon>Cystobacter</taxon>
    </lineage>
</organism>
<dbReference type="GO" id="GO:0016491">
    <property type="term" value="F:oxidoreductase activity"/>
    <property type="evidence" value="ECO:0007669"/>
    <property type="project" value="UniProtKB-KW"/>
</dbReference>
<dbReference type="PANTHER" id="PTHR11709:SF518">
    <property type="entry name" value="MULTICOPPER OXIDASE"/>
    <property type="match status" value="1"/>
</dbReference>
<protein>
    <submittedName>
        <fullName evidence="5">Blue copper oxidase CueO</fullName>
    </submittedName>
</protein>
<accession>S9PI59</accession>
<evidence type="ECO:0000256" key="2">
    <source>
        <dbReference type="ARBA" id="ARBA00023002"/>
    </source>
</evidence>
<feature type="domain" description="Plastocyanin-like" evidence="4">
    <location>
        <begin position="134"/>
        <end position="205"/>
    </location>
</feature>
<name>S9PI59_CYSF2</name>
<keyword evidence="2" id="KW-0560">Oxidoreductase</keyword>
<keyword evidence="6" id="KW-1185">Reference proteome</keyword>
<evidence type="ECO:0000313" key="6">
    <source>
        <dbReference type="Proteomes" id="UP000011682"/>
    </source>
</evidence>
<dbReference type="InterPro" id="IPR011707">
    <property type="entry name" value="Cu-oxidase-like_N"/>
</dbReference>
<dbReference type="GO" id="GO:0005507">
    <property type="term" value="F:copper ion binding"/>
    <property type="evidence" value="ECO:0007669"/>
    <property type="project" value="InterPro"/>
</dbReference>